<evidence type="ECO:0000313" key="2">
    <source>
        <dbReference type="Proteomes" id="UP000317374"/>
    </source>
</evidence>
<protein>
    <submittedName>
        <fullName evidence="1">Uncharacterized protein</fullName>
    </submittedName>
</protein>
<accession>A0A564K9B3</accession>
<evidence type="ECO:0000313" key="1">
    <source>
        <dbReference type="EMBL" id="VUS65147.1"/>
    </source>
</evidence>
<sequence>MGLLPGYGFTAVSGPVARTGASSAASGRCAEPDTLALLRPGGAALTGLRVHNCLRAGSPNKARQAPPPGDVPNLIRWRCFVPVALRWPGYGFTTVCGPVARTGASSAASGKYAEPDASALLRPGGAALTGLRVHRRLRAGSPDRRVKRRLREICGT</sequence>
<gene>
    <name evidence="1" type="ORF">SB6422_01517</name>
</gene>
<organism evidence="1 2">
    <name type="scientific">Klebsiella huaxiensis</name>
    <dbReference type="NCBI Taxonomy" id="2153354"/>
    <lineage>
        <taxon>Bacteria</taxon>
        <taxon>Pseudomonadati</taxon>
        <taxon>Pseudomonadota</taxon>
        <taxon>Gammaproteobacteria</taxon>
        <taxon>Enterobacterales</taxon>
        <taxon>Enterobacteriaceae</taxon>
        <taxon>Klebsiella/Raoultella group</taxon>
        <taxon>Klebsiella</taxon>
    </lineage>
</organism>
<reference evidence="1 2" key="1">
    <citation type="submission" date="2019-07" db="EMBL/GenBank/DDBJ databases">
        <authorList>
            <person name="Brisse S."/>
            <person name="Rodrigues C."/>
            <person name="Thorpe H."/>
        </authorList>
    </citation>
    <scope>NUCLEOTIDE SEQUENCE [LARGE SCALE GENOMIC DNA]</scope>
    <source>
        <strain evidence="1">SB6422</strain>
    </source>
</reference>
<dbReference type="Proteomes" id="UP000317374">
    <property type="component" value="Unassembled WGS sequence"/>
</dbReference>
<name>A0A564K9B3_9ENTR</name>
<proteinExistence type="predicted"/>
<dbReference type="AlphaFoldDB" id="A0A564K9B3"/>
<dbReference type="EMBL" id="CABGGW010000023">
    <property type="protein sequence ID" value="VUS65147.1"/>
    <property type="molecule type" value="Genomic_DNA"/>
</dbReference>